<dbReference type="InterPro" id="IPR050640">
    <property type="entry name" value="Bact_2-comp_sensor_kinase"/>
</dbReference>
<proteinExistence type="predicted"/>
<feature type="domain" description="Signal transduction histidine kinase internal region" evidence="1">
    <location>
        <begin position="11"/>
        <end position="84"/>
    </location>
</feature>
<evidence type="ECO:0000313" key="2">
    <source>
        <dbReference type="EMBL" id="BDC98467.1"/>
    </source>
</evidence>
<evidence type="ECO:0000259" key="1">
    <source>
        <dbReference type="Pfam" id="PF06580"/>
    </source>
</evidence>
<accession>A0ABM7VC61</accession>
<protein>
    <recommendedName>
        <fullName evidence="1">Signal transduction histidine kinase internal region domain-containing protein</fullName>
    </recommendedName>
</protein>
<name>A0ABM7VC61_9BACT</name>
<sequence>MKVNLETTNTVMARVEDDFLMNTLNNLYSMSLLDDGRLTDSLVKLSDYFRYQYRSAELDKIPIKEEVQFLRSYFYLQRLRFNNHLDINFIHAIDRNHYISPGVFFPLLSLAFNMLQRRVVDKLGFSAKLQSSADRIELVMDIVKPDDFRSSVFSAQLDGALEKLRQAYKGQFKISIDERTNQFLVVISILPWLE</sequence>
<dbReference type="InterPro" id="IPR010559">
    <property type="entry name" value="Sig_transdc_His_kin_internal"/>
</dbReference>
<reference evidence="2 3" key="1">
    <citation type="submission" date="2021-12" db="EMBL/GenBank/DDBJ databases">
        <title>Genome sequencing of bacteria with rrn-lacking chromosome and rrn-plasmid.</title>
        <authorList>
            <person name="Anda M."/>
            <person name="Iwasaki W."/>
        </authorList>
    </citation>
    <scope>NUCLEOTIDE SEQUENCE [LARGE SCALE GENOMIC DNA]</scope>
    <source>
        <strain evidence="2 3">NBRC 101262</strain>
    </source>
</reference>
<dbReference type="EMBL" id="AP025292">
    <property type="protein sequence ID" value="BDC98467.1"/>
    <property type="molecule type" value="Genomic_DNA"/>
</dbReference>
<dbReference type="Proteomes" id="UP001354989">
    <property type="component" value="Chromosome"/>
</dbReference>
<gene>
    <name evidence="2" type="ORF">PEPS_07480</name>
</gene>
<dbReference type="Pfam" id="PF06580">
    <property type="entry name" value="His_kinase"/>
    <property type="match status" value="1"/>
</dbReference>
<dbReference type="PANTHER" id="PTHR34220">
    <property type="entry name" value="SENSOR HISTIDINE KINASE YPDA"/>
    <property type="match status" value="1"/>
</dbReference>
<dbReference type="PANTHER" id="PTHR34220:SF7">
    <property type="entry name" value="SENSOR HISTIDINE KINASE YPDA"/>
    <property type="match status" value="1"/>
</dbReference>
<keyword evidence="3" id="KW-1185">Reference proteome</keyword>
<evidence type="ECO:0000313" key="3">
    <source>
        <dbReference type="Proteomes" id="UP001354989"/>
    </source>
</evidence>
<organism evidence="2 3">
    <name type="scientific">Persicobacter psychrovividus</name>
    <dbReference type="NCBI Taxonomy" id="387638"/>
    <lineage>
        <taxon>Bacteria</taxon>
        <taxon>Pseudomonadati</taxon>
        <taxon>Bacteroidota</taxon>
        <taxon>Cytophagia</taxon>
        <taxon>Cytophagales</taxon>
        <taxon>Persicobacteraceae</taxon>
        <taxon>Persicobacter</taxon>
    </lineage>
</organism>
<dbReference type="RefSeq" id="WP_332922117.1">
    <property type="nucleotide sequence ID" value="NZ_AP025292.1"/>
</dbReference>